<dbReference type="AlphaFoldDB" id="B5H7L8"/>
<dbReference type="PANTHER" id="PTHR35908:SF1">
    <property type="entry name" value="CONSERVED PROTEIN"/>
    <property type="match status" value="1"/>
</dbReference>
<dbReference type="EMBL" id="CM000950">
    <property type="protein sequence ID" value="EDY62829.1"/>
    <property type="molecule type" value="Genomic_DNA"/>
</dbReference>
<reference evidence="3" key="1">
    <citation type="submission" date="2008-02" db="EMBL/GenBank/DDBJ databases">
        <authorList>
            <consortium name="The Broad Institute Genome Sequencing Platform"/>
            <person name="Fischbach M."/>
            <person name="Ward D."/>
            <person name="Young S."/>
            <person name="Jaffe D."/>
            <person name="Gnerre S."/>
            <person name="Berlin A."/>
            <person name="Heiman D."/>
            <person name="Hepburn T."/>
            <person name="Sykes S."/>
            <person name="Alvarado L."/>
            <person name="Kodira C.D."/>
            <person name="Straight P."/>
            <person name="Clardy J."/>
            <person name="Hung D."/>
            <person name="Kolter R."/>
            <person name="Mekalanos J."/>
            <person name="Walker S."/>
            <person name="Walsh C.T."/>
            <person name="Lander E."/>
            <person name="Galagan J."/>
            <person name="Nusbaum C."/>
            <person name="Birren B."/>
        </authorList>
    </citation>
    <scope>NUCLEOTIDE SEQUENCE [LARGE SCALE GENOMIC DNA]</scope>
    <source>
        <strain evidence="3">ATCC 25486 / DSM 40338 / CBS 914.69 / JCM 4507 / NBRC 13074 / NRRL 2958 / 5647</strain>
    </source>
</reference>
<dbReference type="InterPro" id="IPR037523">
    <property type="entry name" value="VOC_core"/>
</dbReference>
<protein>
    <submittedName>
        <fullName evidence="2">Glyoxalase</fullName>
    </submittedName>
</protein>
<keyword evidence="3" id="KW-1185">Reference proteome</keyword>
<dbReference type="SUPFAM" id="SSF54593">
    <property type="entry name" value="Glyoxalase/Bleomycin resistance protein/Dihydroxybiphenyl dioxygenase"/>
    <property type="match status" value="1"/>
</dbReference>
<gene>
    <name evidence="2" type="ORF">SSDG_00913</name>
</gene>
<accession>B5H7L8</accession>
<sequence length="140" mass="15256">MAGAASGRPVGCGGVRRRPRLTPMRAKIDEIVFDCHDPAHLVRFWAALLGGDPVDRTDDWSYVDPPEFVRVAFQQVPEGKTVKNRLHLDLDAGDIDAAADEAVRLGAERVGAIVTDDHGRFLVMRDPEGNEFCFVAGTDG</sequence>
<dbReference type="PANTHER" id="PTHR35908">
    <property type="entry name" value="HYPOTHETICAL FUSION PROTEIN"/>
    <property type="match status" value="1"/>
</dbReference>
<reference evidence="3" key="2">
    <citation type="submission" date="2009-10" db="EMBL/GenBank/DDBJ databases">
        <title>The genome sequence of Streptomyces pristinaespiralis strain ATCC 25486.</title>
        <authorList>
            <consortium name="The Broad Institute Genome Sequencing Platform"/>
            <consortium name="Broad Institute Microbial Sequencing Center"/>
            <person name="Fischbach M."/>
            <person name="Godfrey P."/>
            <person name="Ward D."/>
            <person name="Young S."/>
            <person name="Zeng Q."/>
            <person name="Koehrsen M."/>
            <person name="Alvarado L."/>
            <person name="Berlin A.M."/>
            <person name="Bochicchio J."/>
            <person name="Borenstein D."/>
            <person name="Chapman S.B."/>
            <person name="Chen Z."/>
            <person name="Engels R."/>
            <person name="Freedman E."/>
            <person name="Gellesch M."/>
            <person name="Goldberg J."/>
            <person name="Griggs A."/>
            <person name="Gujja S."/>
            <person name="Heilman E.R."/>
            <person name="Heiman D.I."/>
            <person name="Hepburn T.A."/>
            <person name="Howarth C."/>
            <person name="Jen D."/>
            <person name="Larson L."/>
            <person name="Lewis B."/>
            <person name="Mehta T."/>
            <person name="Park D."/>
            <person name="Pearson M."/>
            <person name="Richards J."/>
            <person name="Roberts A."/>
            <person name="Saif S."/>
            <person name="Shea T.D."/>
            <person name="Shenoy N."/>
            <person name="Sisk P."/>
            <person name="Stolte C."/>
            <person name="Sykes S.N."/>
            <person name="Thomson T."/>
            <person name="Walk T."/>
            <person name="White J."/>
            <person name="Yandava C."/>
            <person name="Straight P."/>
            <person name="Clardy J."/>
            <person name="Hung D."/>
            <person name="Kolter R."/>
            <person name="Mekalanos J."/>
            <person name="Walker S."/>
            <person name="Walsh C.T."/>
            <person name="Wieland-Brown L.C."/>
            <person name="Haas B."/>
            <person name="Nusbaum C."/>
            <person name="Birren B."/>
        </authorList>
    </citation>
    <scope>NUCLEOTIDE SEQUENCE [LARGE SCALE GENOMIC DNA]</scope>
    <source>
        <strain evidence="3">ATCC 25486 / DSM 40338 / CBS 914.69 / JCM 4507 / NBRC 13074 / NRRL 2958 / 5647</strain>
    </source>
</reference>
<dbReference type="HOGENOM" id="CLU_108054_0_0_11"/>
<dbReference type="eggNOG" id="COG0346">
    <property type="taxonomic scope" value="Bacteria"/>
</dbReference>
<organism evidence="2 3">
    <name type="scientific">Streptomyces pristinaespiralis (strain ATCC 25486 / DSM 40338 / CBS 914.69 / JCM 4507 / KCC S-0507 / NBRC 13074 / NRRL 2958 / 5647)</name>
    <dbReference type="NCBI Taxonomy" id="457429"/>
    <lineage>
        <taxon>Bacteria</taxon>
        <taxon>Bacillati</taxon>
        <taxon>Actinomycetota</taxon>
        <taxon>Actinomycetes</taxon>
        <taxon>Kitasatosporales</taxon>
        <taxon>Streptomycetaceae</taxon>
        <taxon>Streptomyces</taxon>
    </lineage>
</organism>
<proteinExistence type="predicted"/>
<name>B5H7L8_STRE2</name>
<dbReference type="InterPro" id="IPR029068">
    <property type="entry name" value="Glyas_Bleomycin-R_OHBP_Dase"/>
</dbReference>
<dbReference type="Gene3D" id="3.10.180.10">
    <property type="entry name" value="2,3-Dihydroxybiphenyl 1,2-Dioxygenase, domain 1"/>
    <property type="match status" value="1"/>
</dbReference>
<dbReference type="CDD" id="cd06587">
    <property type="entry name" value="VOC"/>
    <property type="match status" value="1"/>
</dbReference>
<feature type="domain" description="VOC" evidence="1">
    <location>
        <begin position="27"/>
        <end position="137"/>
    </location>
</feature>
<dbReference type="PROSITE" id="PS51819">
    <property type="entry name" value="VOC"/>
    <property type="match status" value="1"/>
</dbReference>
<evidence type="ECO:0000259" key="1">
    <source>
        <dbReference type="PROSITE" id="PS51819"/>
    </source>
</evidence>
<dbReference type="Proteomes" id="UP000002805">
    <property type="component" value="Chromosome"/>
</dbReference>
<evidence type="ECO:0000313" key="2">
    <source>
        <dbReference type="EMBL" id="EDY62829.1"/>
    </source>
</evidence>
<dbReference type="InterPro" id="IPR041581">
    <property type="entry name" value="Glyoxalase_6"/>
</dbReference>
<dbReference type="Pfam" id="PF18029">
    <property type="entry name" value="Glyoxalase_6"/>
    <property type="match status" value="1"/>
</dbReference>
<evidence type="ECO:0000313" key="3">
    <source>
        <dbReference type="Proteomes" id="UP000002805"/>
    </source>
</evidence>